<evidence type="ECO:0000313" key="2">
    <source>
        <dbReference type="Proteomes" id="UP001165186"/>
    </source>
</evidence>
<keyword evidence="2" id="KW-1185">Reference proteome</keyword>
<evidence type="ECO:0000313" key="1">
    <source>
        <dbReference type="EMBL" id="GME32814.1"/>
    </source>
</evidence>
<gene>
    <name evidence="1" type="primary">g11608</name>
    <name evidence="1" type="ORF">NpPPO83_00011608</name>
</gene>
<name>A0ACB5SAL6_9PEZI</name>
<protein>
    <submittedName>
        <fullName evidence="1">Uncharacterized protein</fullName>
    </submittedName>
</protein>
<dbReference type="EMBL" id="BSXG01000227">
    <property type="protein sequence ID" value="GME32814.1"/>
    <property type="molecule type" value="Genomic_DNA"/>
</dbReference>
<dbReference type="Proteomes" id="UP001165186">
    <property type="component" value="Unassembled WGS sequence"/>
</dbReference>
<reference evidence="1" key="1">
    <citation type="submission" date="2024-09" db="EMBL/GenBank/DDBJ databases">
        <title>Draft Genome Sequences of Neofusicoccum parvum.</title>
        <authorList>
            <person name="Ashida A."/>
            <person name="Camagna M."/>
            <person name="Tanaka A."/>
            <person name="Takemoto D."/>
        </authorList>
    </citation>
    <scope>NUCLEOTIDE SEQUENCE</scope>
    <source>
        <strain evidence="1">PPO83</strain>
    </source>
</reference>
<organism evidence="1 2">
    <name type="scientific">Neofusicoccum parvum</name>
    <dbReference type="NCBI Taxonomy" id="310453"/>
    <lineage>
        <taxon>Eukaryota</taxon>
        <taxon>Fungi</taxon>
        <taxon>Dikarya</taxon>
        <taxon>Ascomycota</taxon>
        <taxon>Pezizomycotina</taxon>
        <taxon>Dothideomycetes</taxon>
        <taxon>Dothideomycetes incertae sedis</taxon>
        <taxon>Botryosphaeriales</taxon>
        <taxon>Botryosphaeriaceae</taxon>
        <taxon>Neofusicoccum</taxon>
    </lineage>
</organism>
<accession>A0ACB5SAL6</accession>
<comment type="caution">
    <text evidence="1">The sequence shown here is derived from an EMBL/GenBank/DDBJ whole genome shotgun (WGS) entry which is preliminary data.</text>
</comment>
<sequence length="303" mass="32403">MLCMTSYEVFNGSKNWKIHYRGIAGWIRSQRDTSKLHPFFKIWIAMIETQMAMNIGECLLPEIEPWLDVGHTHAIDPFFGCSVLLPKLMVRAPAHPNHLAAPNRSQLKAAQLSSYARHPPPNTTHTAHTAELHRRAALLQADITAATPPPHAALPLAITCGAPTPSPPAPAAALAAAEIFRHALHVHVERVAYGSSAPLSARAGASLGAALRLLQGVHDASGPLSNLGWALVVVGAEAEGAEVRQLLRGKWRALHGLGLDNSRAGERVVLEFWRRRDGGGDAGGSWMDVVRGGGEGGSLVPLV</sequence>
<proteinExistence type="predicted"/>